<accession>A0A6M2D4H4</accession>
<evidence type="ECO:0000256" key="1">
    <source>
        <dbReference type="SAM" id="MobiDB-lite"/>
    </source>
</evidence>
<protein>
    <submittedName>
        <fullName evidence="3">Putative conserved secreted protein synganglion overexpressed</fullName>
    </submittedName>
</protein>
<organism evidence="3">
    <name type="scientific">Rhipicephalus microplus</name>
    <name type="common">Cattle tick</name>
    <name type="synonym">Boophilus microplus</name>
    <dbReference type="NCBI Taxonomy" id="6941"/>
    <lineage>
        <taxon>Eukaryota</taxon>
        <taxon>Metazoa</taxon>
        <taxon>Ecdysozoa</taxon>
        <taxon>Arthropoda</taxon>
        <taxon>Chelicerata</taxon>
        <taxon>Arachnida</taxon>
        <taxon>Acari</taxon>
        <taxon>Parasitiformes</taxon>
        <taxon>Ixodida</taxon>
        <taxon>Ixodoidea</taxon>
        <taxon>Ixodidae</taxon>
        <taxon>Rhipicephalinae</taxon>
        <taxon>Rhipicephalus</taxon>
        <taxon>Boophilus</taxon>
    </lineage>
</organism>
<reference evidence="3" key="1">
    <citation type="submission" date="2019-09" db="EMBL/GenBank/DDBJ databases">
        <title>Organ-specific transcriptomic study of the physiology of the cattle tick, Rhipicephalus microplus.</title>
        <authorList>
            <person name="Tirloni L."/>
            <person name="Braz G."/>
            <person name="Gandara A.C.P."/>
            <person name="Sabadin G.A."/>
            <person name="da Silva R.M."/>
            <person name="Guizzo M.G."/>
            <person name="Machado J.A."/>
            <person name="Costa E.P."/>
            <person name="Gomes H.F."/>
            <person name="Moraes J."/>
            <person name="Mota M.B.S."/>
            <person name="Mesquita R.D."/>
            <person name="Alvarenga P.H."/>
            <person name="Alves F."/>
            <person name="Seixas A."/>
            <person name="da Fonseca R.N."/>
            <person name="Fogaca A."/>
            <person name="Logullo C."/>
            <person name="Tanaka A."/>
            <person name="Daffre S."/>
            <person name="Termignoni C."/>
            <person name="Vaz I.S.Jr."/>
            <person name="Oliveira P.L."/>
            <person name="Ribeiro J.M."/>
        </authorList>
    </citation>
    <scope>NUCLEOTIDE SEQUENCE</scope>
    <source>
        <strain evidence="3">Porto Alegre</strain>
    </source>
</reference>
<proteinExistence type="predicted"/>
<feature type="region of interest" description="Disordered" evidence="1">
    <location>
        <begin position="317"/>
        <end position="348"/>
    </location>
</feature>
<feature type="signal peptide" evidence="2">
    <location>
        <begin position="1"/>
        <end position="39"/>
    </location>
</feature>
<evidence type="ECO:0000313" key="3">
    <source>
        <dbReference type="EMBL" id="NOV41029.1"/>
    </source>
</evidence>
<keyword evidence="2" id="KW-0732">Signal</keyword>
<dbReference type="AlphaFoldDB" id="A0A6M2D4H4"/>
<dbReference type="EMBL" id="GHWJ01008292">
    <property type="protein sequence ID" value="NOV41029.1"/>
    <property type="molecule type" value="Transcribed_RNA"/>
</dbReference>
<sequence length="348" mass="38670">MYAPRFPSWAVPKASTMWRGVSRLASWVLLLVFLHAALSEALVVTPPTDYARSQKEPGMEEPAMSKEEWRGYSTLFAQRMSSLLSDASQMLPRAKDVQQRRWLQAFVHRLTQLVMELERNTFLPWMPPVFSSVHESSHQQEQTVPTTGQISPPPSPVLVRGTRTTTPGPSISEEHDMVKSEVVTVPNIVPDEDDNDILAWQLHGRRHRQKTSATTLRPTPETVRATTETYSLDSGRHVSLRPTTPLAARDTPILLGKAKRQAEFTSSAENVQKTFKHVDVESSVVGARTLAAKKQYRTSTVMPRSLVSSGALVTWASGSGKSATDDESSSSVDDLVSQLERGKFPPDR</sequence>
<evidence type="ECO:0000256" key="2">
    <source>
        <dbReference type="SAM" id="SignalP"/>
    </source>
</evidence>
<feature type="compositionally biased region" description="Low complexity" evidence="1">
    <location>
        <begin position="329"/>
        <end position="339"/>
    </location>
</feature>
<name>A0A6M2D4H4_RHIMP</name>
<feature type="chain" id="PRO_5026789955" evidence="2">
    <location>
        <begin position="40"/>
        <end position="348"/>
    </location>
</feature>